<dbReference type="Proteomes" id="UP000070501">
    <property type="component" value="Unassembled WGS sequence"/>
</dbReference>
<accession>A0A136IKQ5</accession>
<sequence>MTDKTPALFVVGSGPGIGRAVAKLFSFRRYAKVALFARNTEQLKADQEAVSFENEVQVRTYPVDVTDTAALLDALDQAEKDLASKPQCLFYNAARVQPSPLLEHDVKEIEYDFKINVSALYIVAQRYIPHLLTLASQDPSGRPALIVTSSDLPKEPNPGVFALSLVKAAQRNLMQSLAMTYGGKGVHLGVINVGGPVSRDHEVWNPDNIADKTWDWCEAARGRASFEVDI</sequence>
<dbReference type="PANTHER" id="PTHR43669">
    <property type="entry name" value="5-KETO-D-GLUCONATE 5-REDUCTASE"/>
    <property type="match status" value="1"/>
</dbReference>
<evidence type="ECO:0000256" key="2">
    <source>
        <dbReference type="ARBA" id="ARBA00023002"/>
    </source>
</evidence>
<dbReference type="CDD" id="cd05233">
    <property type="entry name" value="SDR_c"/>
    <property type="match status" value="1"/>
</dbReference>
<name>A0A136IKQ5_9PEZI</name>
<evidence type="ECO:0000313" key="4">
    <source>
        <dbReference type="Proteomes" id="UP000070501"/>
    </source>
</evidence>
<comment type="similarity">
    <text evidence="1">Belongs to the short-chain dehydrogenases/reductases (SDR) family.</text>
</comment>
<evidence type="ECO:0000256" key="1">
    <source>
        <dbReference type="ARBA" id="ARBA00006484"/>
    </source>
</evidence>
<keyword evidence="4" id="KW-1185">Reference proteome</keyword>
<gene>
    <name evidence="3" type="ORF">Micbo1qcDRAFT_221969</name>
</gene>
<reference evidence="4" key="1">
    <citation type="submission" date="2016-02" db="EMBL/GenBank/DDBJ databases">
        <title>Draft genome sequence of Microdochium bolleyi, a fungal endophyte of beachgrass.</title>
        <authorList>
            <consortium name="DOE Joint Genome Institute"/>
            <person name="David A.S."/>
            <person name="May G."/>
            <person name="Haridas S."/>
            <person name="Lim J."/>
            <person name="Wang M."/>
            <person name="Labutti K."/>
            <person name="Lipzen A."/>
            <person name="Barry K."/>
            <person name="Grigoriev I.V."/>
        </authorList>
    </citation>
    <scope>NUCLEOTIDE SEQUENCE [LARGE SCALE GENOMIC DNA]</scope>
    <source>
        <strain evidence="4">J235TASD1</strain>
    </source>
</reference>
<dbReference type="Gene3D" id="3.40.50.720">
    <property type="entry name" value="NAD(P)-binding Rossmann-like Domain"/>
    <property type="match status" value="1"/>
</dbReference>
<dbReference type="EMBL" id="KQ964279">
    <property type="protein sequence ID" value="KXJ85551.1"/>
    <property type="molecule type" value="Genomic_DNA"/>
</dbReference>
<dbReference type="AlphaFoldDB" id="A0A136IKQ5"/>
<dbReference type="InParanoid" id="A0A136IKQ5"/>
<keyword evidence="2" id="KW-0560">Oxidoreductase</keyword>
<organism evidence="3 4">
    <name type="scientific">Microdochium bolleyi</name>
    <dbReference type="NCBI Taxonomy" id="196109"/>
    <lineage>
        <taxon>Eukaryota</taxon>
        <taxon>Fungi</taxon>
        <taxon>Dikarya</taxon>
        <taxon>Ascomycota</taxon>
        <taxon>Pezizomycotina</taxon>
        <taxon>Sordariomycetes</taxon>
        <taxon>Xylariomycetidae</taxon>
        <taxon>Xylariales</taxon>
        <taxon>Microdochiaceae</taxon>
        <taxon>Microdochium</taxon>
    </lineage>
</organism>
<dbReference type="InterPro" id="IPR002347">
    <property type="entry name" value="SDR_fam"/>
</dbReference>
<dbReference type="STRING" id="196109.A0A136IKQ5"/>
<proteinExistence type="inferred from homology"/>
<dbReference type="GO" id="GO:0016491">
    <property type="term" value="F:oxidoreductase activity"/>
    <property type="evidence" value="ECO:0007669"/>
    <property type="project" value="UniProtKB-KW"/>
</dbReference>
<dbReference type="Pfam" id="PF00106">
    <property type="entry name" value="adh_short"/>
    <property type="match status" value="1"/>
</dbReference>
<dbReference type="InterPro" id="IPR036291">
    <property type="entry name" value="NAD(P)-bd_dom_sf"/>
</dbReference>
<evidence type="ECO:0000313" key="3">
    <source>
        <dbReference type="EMBL" id="KXJ85551.1"/>
    </source>
</evidence>
<protein>
    <submittedName>
        <fullName evidence="3">Uncharacterized protein</fullName>
    </submittedName>
</protein>
<dbReference type="SUPFAM" id="SSF51735">
    <property type="entry name" value="NAD(P)-binding Rossmann-fold domains"/>
    <property type="match status" value="1"/>
</dbReference>
<dbReference type="OrthoDB" id="5336600at2759"/>
<dbReference type="PANTHER" id="PTHR43669:SF3">
    <property type="entry name" value="ALCOHOL DEHYDROGENASE, PUTATIVE (AFU_ORTHOLOGUE AFUA_3G03445)-RELATED"/>
    <property type="match status" value="1"/>
</dbReference>